<dbReference type="AlphaFoldDB" id="A0AB37UAF3"/>
<evidence type="ECO:0000313" key="3">
    <source>
        <dbReference type="Proteomes" id="UP000282574"/>
    </source>
</evidence>
<gene>
    <name evidence="2" type="ORF">DSM107010_63180</name>
</gene>
<evidence type="ECO:0000313" key="2">
    <source>
        <dbReference type="EMBL" id="RUT02314.1"/>
    </source>
</evidence>
<feature type="transmembrane region" description="Helical" evidence="1">
    <location>
        <begin position="12"/>
        <end position="42"/>
    </location>
</feature>
<keyword evidence="3" id="KW-1185">Reference proteome</keyword>
<keyword evidence="1" id="KW-0472">Membrane</keyword>
<protein>
    <submittedName>
        <fullName evidence="2">Prepilin-type N-terminal cleavage/methylation domain-containing protein</fullName>
    </submittedName>
</protein>
<comment type="caution">
    <text evidence="2">The sequence shown here is derived from an EMBL/GenBank/DDBJ whole genome shotgun (WGS) entry which is preliminary data.</text>
</comment>
<proteinExistence type="predicted"/>
<reference evidence="2 3" key="1">
    <citation type="journal article" date="2019" name="Genome Biol. Evol.">
        <title>Day and night: Metabolic profiles and evolutionary relationships of six axenic non-marine cyanobacteria.</title>
        <authorList>
            <person name="Will S.E."/>
            <person name="Henke P."/>
            <person name="Boedeker C."/>
            <person name="Huang S."/>
            <person name="Brinkmann H."/>
            <person name="Rohde M."/>
            <person name="Jarek M."/>
            <person name="Friedl T."/>
            <person name="Seufert S."/>
            <person name="Schumacher M."/>
            <person name="Overmann J."/>
            <person name="Neumann-Schaal M."/>
            <person name="Petersen J."/>
        </authorList>
    </citation>
    <scope>NUCLEOTIDE SEQUENCE [LARGE SCALE GENOMIC DNA]</scope>
    <source>
        <strain evidence="2 3">SAG 39.79</strain>
    </source>
</reference>
<organism evidence="2 3">
    <name type="scientific">Chroococcidiopsis cubana SAG 39.79</name>
    <dbReference type="NCBI Taxonomy" id="388085"/>
    <lineage>
        <taxon>Bacteria</taxon>
        <taxon>Bacillati</taxon>
        <taxon>Cyanobacteriota</taxon>
        <taxon>Cyanophyceae</taxon>
        <taxon>Chroococcidiopsidales</taxon>
        <taxon>Chroococcidiopsidaceae</taxon>
        <taxon>Chroococcidiopsis</taxon>
    </lineage>
</organism>
<keyword evidence="1" id="KW-1133">Transmembrane helix</keyword>
<accession>A0AB37UAF3</accession>
<name>A0AB37UAF3_9CYAN</name>
<keyword evidence="1" id="KW-0812">Transmembrane</keyword>
<dbReference type="RefSeq" id="WP_106166864.1">
    <property type="nucleotide sequence ID" value="NZ_JAVKZF010000002.1"/>
</dbReference>
<sequence length="246" mass="26158">MLKKKPLKLEQGFTVIEALFAILIATIFVTVAMQMMAIAAIFKARAQQNAEATTWIQEDLENVKLQATELNIKNVDSMTASTDRVTITSHGYSNGNTVIFQGTGTIAGGIEQSRTYYVRDVATDTFKLASSSSGAAIDLTSDSTGDLTSIATAKCAGNSATDGYADSLRDSINGDSASTNNTSKTFSKTSTLTSQQFNLARSTIPNSDDYKSLKISYTVTPASGGKSIASFYTEVIPNAALYCPTN</sequence>
<dbReference type="Proteomes" id="UP000282574">
    <property type="component" value="Unassembled WGS sequence"/>
</dbReference>
<dbReference type="EMBL" id="RSCK01000112">
    <property type="protein sequence ID" value="RUT02314.1"/>
    <property type="molecule type" value="Genomic_DNA"/>
</dbReference>
<evidence type="ECO:0000256" key="1">
    <source>
        <dbReference type="SAM" id="Phobius"/>
    </source>
</evidence>